<evidence type="ECO:0000256" key="5">
    <source>
        <dbReference type="SAM" id="MobiDB-lite"/>
    </source>
</evidence>
<feature type="region of interest" description="Disordered" evidence="5">
    <location>
        <begin position="1"/>
        <end position="24"/>
    </location>
</feature>
<feature type="transmembrane region" description="Helical" evidence="6">
    <location>
        <begin position="188"/>
        <end position="206"/>
    </location>
</feature>
<accession>A0ABW9V3K6</accession>
<feature type="transmembrane region" description="Helical" evidence="6">
    <location>
        <begin position="54"/>
        <end position="72"/>
    </location>
</feature>
<feature type="transmembrane region" description="Helical" evidence="6">
    <location>
        <begin position="488"/>
        <end position="508"/>
    </location>
</feature>
<feature type="transmembrane region" description="Helical" evidence="6">
    <location>
        <begin position="79"/>
        <end position="96"/>
    </location>
</feature>
<dbReference type="InterPro" id="IPR001898">
    <property type="entry name" value="SLC13A/DASS"/>
</dbReference>
<name>A0ABW9V3K6_9BURK</name>
<keyword evidence="4 6" id="KW-0472">Membrane</keyword>
<reference evidence="7 8" key="1">
    <citation type="submission" date="2019-12" db="EMBL/GenBank/DDBJ databases">
        <title>Novel species isolated from a subtropical stream in China.</title>
        <authorList>
            <person name="Lu H."/>
        </authorList>
    </citation>
    <scope>NUCLEOTIDE SEQUENCE [LARGE SCALE GENOMIC DNA]</scope>
    <source>
        <strain evidence="7 8">FT94W</strain>
    </source>
</reference>
<evidence type="ECO:0000256" key="6">
    <source>
        <dbReference type="SAM" id="Phobius"/>
    </source>
</evidence>
<feature type="transmembrane region" description="Helical" evidence="6">
    <location>
        <begin position="163"/>
        <end position="182"/>
    </location>
</feature>
<evidence type="ECO:0000256" key="2">
    <source>
        <dbReference type="ARBA" id="ARBA00022692"/>
    </source>
</evidence>
<keyword evidence="8" id="KW-1185">Reference proteome</keyword>
<feature type="transmembrane region" description="Helical" evidence="6">
    <location>
        <begin position="329"/>
        <end position="349"/>
    </location>
</feature>
<keyword evidence="3 6" id="KW-1133">Transmembrane helix</keyword>
<feature type="transmembrane region" description="Helical" evidence="6">
    <location>
        <begin position="116"/>
        <end position="142"/>
    </location>
</feature>
<feature type="transmembrane region" description="Helical" evidence="6">
    <location>
        <begin position="306"/>
        <end position="323"/>
    </location>
</feature>
<dbReference type="NCBIfam" id="TIGR00785">
    <property type="entry name" value="dass"/>
    <property type="match status" value="1"/>
</dbReference>
<feature type="transmembrane region" description="Helical" evidence="6">
    <location>
        <begin position="447"/>
        <end position="476"/>
    </location>
</feature>
<comment type="caution">
    <text evidence="7">The sequence shown here is derived from an EMBL/GenBank/DDBJ whole genome shotgun (WGS) entry which is preliminary data.</text>
</comment>
<feature type="transmembrane region" description="Helical" evidence="6">
    <location>
        <begin position="361"/>
        <end position="378"/>
    </location>
</feature>
<proteinExistence type="predicted"/>
<evidence type="ECO:0000313" key="8">
    <source>
        <dbReference type="Proteomes" id="UP000449678"/>
    </source>
</evidence>
<evidence type="ECO:0000256" key="3">
    <source>
        <dbReference type="ARBA" id="ARBA00022989"/>
    </source>
</evidence>
<sequence length="515" mass="53718">MAANSAASNTDSAGPAGHGAAGPGQHRQLRNLVIVVVGLVLMSALILAPTRAGLSVAGQRVLAVMAFTILMWISEAIPYGASAVCLIFMMTLALGFSPPVAAAADQGGALLGTGKAVSLALSGFSNSGWLFVAAGLAIAAAITSTGLEKRVAYLILRLVGTKVNAMLAGIIITSFALTFLIPSVIARAATLVPIVLGLIAAFGLPVNSQVGKAMLLLAAILPSVTGVGVLTGAAPNPVLVNFLTGAGLPGISYTQWLIDLLPYTIAYSVGLYFLVVRMFKFEVTELPGGRAYLNERVSEMGPMSAAEVRAACIMALTIGLWATDHLHHIEAAVISVLAVLLLILPHIGVTTWNDLYKRMDWTSILLFGAGISMAEMFTRTGAAKWVAQVTFVESGMGTLSVSLLALTIFVVMFFVRFCFTSITSCLTAITPAIISFLLALNNPAIPITGIVLGVSLVAQCTAVIPVTSAPAMIAYGAGGFSSRDMMRLGLPLTVLMYALILVAMFLYWPMIGVWK</sequence>
<gene>
    <name evidence="7" type="ORF">GTP38_02960</name>
</gene>
<feature type="transmembrane region" description="Helical" evidence="6">
    <location>
        <begin position="29"/>
        <end position="48"/>
    </location>
</feature>
<dbReference type="RefSeq" id="WP_160988706.1">
    <property type="nucleotide sequence ID" value="NZ_WWCO01000002.1"/>
</dbReference>
<dbReference type="PANTHER" id="PTHR10283">
    <property type="entry name" value="SOLUTE CARRIER FAMILY 13 MEMBER"/>
    <property type="match status" value="1"/>
</dbReference>
<evidence type="ECO:0000256" key="1">
    <source>
        <dbReference type="ARBA" id="ARBA00004141"/>
    </source>
</evidence>
<dbReference type="Proteomes" id="UP000449678">
    <property type="component" value="Unassembled WGS sequence"/>
</dbReference>
<evidence type="ECO:0000313" key="7">
    <source>
        <dbReference type="EMBL" id="MYM33300.1"/>
    </source>
</evidence>
<comment type="subcellular location">
    <subcellularLocation>
        <location evidence="1">Membrane</location>
        <topology evidence="1">Multi-pass membrane protein</topology>
    </subcellularLocation>
</comment>
<dbReference type="Pfam" id="PF00939">
    <property type="entry name" value="Na_sulph_symp"/>
    <property type="match status" value="1"/>
</dbReference>
<feature type="transmembrane region" description="Helical" evidence="6">
    <location>
        <begin position="398"/>
        <end position="415"/>
    </location>
</feature>
<protein>
    <submittedName>
        <fullName evidence="7">DASS family sodium-coupled anion symporter</fullName>
    </submittedName>
</protein>
<keyword evidence="2 6" id="KW-0812">Transmembrane</keyword>
<feature type="transmembrane region" description="Helical" evidence="6">
    <location>
        <begin position="213"/>
        <end position="233"/>
    </location>
</feature>
<evidence type="ECO:0000256" key="4">
    <source>
        <dbReference type="ARBA" id="ARBA00023136"/>
    </source>
</evidence>
<dbReference type="EMBL" id="WWCO01000002">
    <property type="protein sequence ID" value="MYM33300.1"/>
    <property type="molecule type" value="Genomic_DNA"/>
</dbReference>
<organism evidence="7 8">
    <name type="scientific">Duganella lactea</name>
    <dbReference type="NCBI Taxonomy" id="2692173"/>
    <lineage>
        <taxon>Bacteria</taxon>
        <taxon>Pseudomonadati</taxon>
        <taxon>Pseudomonadota</taxon>
        <taxon>Betaproteobacteria</taxon>
        <taxon>Burkholderiales</taxon>
        <taxon>Oxalobacteraceae</taxon>
        <taxon>Telluria group</taxon>
        <taxon>Duganella</taxon>
    </lineage>
</organism>
<feature type="transmembrane region" description="Helical" evidence="6">
    <location>
        <begin position="253"/>
        <end position="275"/>
    </location>
</feature>
<feature type="compositionally biased region" description="Low complexity" evidence="5">
    <location>
        <begin position="1"/>
        <end position="15"/>
    </location>
</feature>